<dbReference type="Gene3D" id="3.80.10.10">
    <property type="entry name" value="Ribonuclease Inhibitor"/>
    <property type="match status" value="3"/>
</dbReference>
<keyword evidence="3" id="KW-1185">Reference proteome</keyword>
<comment type="caution">
    <text evidence="2">The sequence shown here is derived from an EMBL/GenBank/DDBJ whole genome shotgun (WGS) entry which is preliminary data.</text>
</comment>
<gene>
    <name evidence="2" type="ORF">HPB48_005557</name>
</gene>
<dbReference type="InterPro" id="IPR052201">
    <property type="entry name" value="LRR-containing_regulator"/>
</dbReference>
<dbReference type="InterPro" id="IPR032675">
    <property type="entry name" value="LRR_dom_sf"/>
</dbReference>
<dbReference type="VEuPathDB" id="VectorBase:HLOH_057257"/>
<sequence length="410" mass="46074">MSGISKCGRVEKLTLTFFLNPPWCKLPGCKLLAGMLRMTENLQELCLDFKENDTLEYIDVSESDLCFLGVEALVYALDTNKTLRTLDIGYVESTLLERVVLTEHLIEQKLYGRVSLRWREVDTFGLRAALLEPAEWLTSVYLDRNEFCDESFTALCSALSSNCHVRDLTVHLWSTASPQVRDLLQQNQSLRTVKLIEGYSGSGITIEEAVGLGSNRSVEELSLACTEIGLESAQQLSQLLRSNQALRKVTVSCQYVPNPQCLAVVAEGLLQNLFITHFSLAQERGMDCSVPTMLTAVQRNATSLHRAVRFVLGKNRDKVCAEAFELLEFKPSLLSAVTSNSALTEAEAHSAAWSARRFIRHNYLHINRVVRERVECYPGKGTQIDRLNADCWLVIVEYLKVSDIVDKQRS</sequence>
<proteinExistence type="predicted"/>
<keyword evidence="1" id="KW-0677">Repeat</keyword>
<dbReference type="EMBL" id="JABSTR010000006">
    <property type="protein sequence ID" value="KAH9374237.1"/>
    <property type="molecule type" value="Genomic_DNA"/>
</dbReference>
<dbReference type="SUPFAM" id="SSF52047">
    <property type="entry name" value="RNI-like"/>
    <property type="match status" value="1"/>
</dbReference>
<dbReference type="PANTHER" id="PTHR24111">
    <property type="entry name" value="LEUCINE-RICH REPEAT-CONTAINING PROTEIN 34"/>
    <property type="match status" value="1"/>
</dbReference>
<protein>
    <submittedName>
        <fullName evidence="2">Uncharacterized protein</fullName>
    </submittedName>
</protein>
<dbReference type="Proteomes" id="UP000821853">
    <property type="component" value="Chromosome 4"/>
</dbReference>
<evidence type="ECO:0000256" key="1">
    <source>
        <dbReference type="ARBA" id="ARBA00022737"/>
    </source>
</evidence>
<reference evidence="2 3" key="1">
    <citation type="journal article" date="2020" name="Cell">
        <title>Large-Scale Comparative Analyses of Tick Genomes Elucidate Their Genetic Diversity and Vector Capacities.</title>
        <authorList>
            <consortium name="Tick Genome and Microbiome Consortium (TIGMIC)"/>
            <person name="Jia N."/>
            <person name="Wang J."/>
            <person name="Shi W."/>
            <person name="Du L."/>
            <person name="Sun Y."/>
            <person name="Zhan W."/>
            <person name="Jiang J.F."/>
            <person name="Wang Q."/>
            <person name="Zhang B."/>
            <person name="Ji P."/>
            <person name="Bell-Sakyi L."/>
            <person name="Cui X.M."/>
            <person name="Yuan T.T."/>
            <person name="Jiang B.G."/>
            <person name="Yang W.F."/>
            <person name="Lam T.T."/>
            <person name="Chang Q.C."/>
            <person name="Ding S.J."/>
            <person name="Wang X.J."/>
            <person name="Zhu J.G."/>
            <person name="Ruan X.D."/>
            <person name="Zhao L."/>
            <person name="Wei J.T."/>
            <person name="Ye R.Z."/>
            <person name="Que T.C."/>
            <person name="Du C.H."/>
            <person name="Zhou Y.H."/>
            <person name="Cheng J.X."/>
            <person name="Dai P.F."/>
            <person name="Guo W.B."/>
            <person name="Han X.H."/>
            <person name="Huang E.J."/>
            <person name="Li L.F."/>
            <person name="Wei W."/>
            <person name="Gao Y.C."/>
            <person name="Liu J.Z."/>
            <person name="Shao H.Z."/>
            <person name="Wang X."/>
            <person name="Wang C.C."/>
            <person name="Yang T.C."/>
            <person name="Huo Q.B."/>
            <person name="Li W."/>
            <person name="Chen H.Y."/>
            <person name="Chen S.E."/>
            <person name="Zhou L.G."/>
            <person name="Ni X.B."/>
            <person name="Tian J.H."/>
            <person name="Sheng Y."/>
            <person name="Liu T."/>
            <person name="Pan Y.S."/>
            <person name="Xia L.Y."/>
            <person name="Li J."/>
            <person name="Zhao F."/>
            <person name="Cao W.C."/>
        </authorList>
    </citation>
    <scope>NUCLEOTIDE SEQUENCE [LARGE SCALE GENOMIC DNA]</scope>
    <source>
        <strain evidence="2">HaeL-2018</strain>
    </source>
</reference>
<dbReference type="OMA" id="ERCCTEC"/>
<dbReference type="OrthoDB" id="6499330at2759"/>
<dbReference type="SMART" id="SM00368">
    <property type="entry name" value="LRR_RI"/>
    <property type="match status" value="3"/>
</dbReference>
<accession>A0A9J6GFP7</accession>
<evidence type="ECO:0000313" key="2">
    <source>
        <dbReference type="EMBL" id="KAH9374237.1"/>
    </source>
</evidence>
<dbReference type="PANTHER" id="PTHR24111:SF0">
    <property type="entry name" value="LEUCINE-RICH REPEAT-CONTAINING PROTEIN"/>
    <property type="match status" value="1"/>
</dbReference>
<evidence type="ECO:0000313" key="3">
    <source>
        <dbReference type="Proteomes" id="UP000821853"/>
    </source>
</evidence>
<name>A0A9J6GFP7_HAELO</name>
<organism evidence="2 3">
    <name type="scientific">Haemaphysalis longicornis</name>
    <name type="common">Bush tick</name>
    <dbReference type="NCBI Taxonomy" id="44386"/>
    <lineage>
        <taxon>Eukaryota</taxon>
        <taxon>Metazoa</taxon>
        <taxon>Ecdysozoa</taxon>
        <taxon>Arthropoda</taxon>
        <taxon>Chelicerata</taxon>
        <taxon>Arachnida</taxon>
        <taxon>Acari</taxon>
        <taxon>Parasitiformes</taxon>
        <taxon>Ixodida</taxon>
        <taxon>Ixodoidea</taxon>
        <taxon>Ixodidae</taxon>
        <taxon>Haemaphysalinae</taxon>
        <taxon>Haemaphysalis</taxon>
    </lineage>
</organism>
<dbReference type="AlphaFoldDB" id="A0A9J6GFP7"/>